<feature type="transmembrane region" description="Helical" evidence="1">
    <location>
        <begin position="31"/>
        <end position="53"/>
    </location>
</feature>
<organism evidence="2 3">
    <name type="scientific">Marinobacter daqiaonensis</name>
    <dbReference type="NCBI Taxonomy" id="650891"/>
    <lineage>
        <taxon>Bacteria</taxon>
        <taxon>Pseudomonadati</taxon>
        <taxon>Pseudomonadota</taxon>
        <taxon>Gammaproteobacteria</taxon>
        <taxon>Pseudomonadales</taxon>
        <taxon>Marinobacteraceae</taxon>
        <taxon>Marinobacter</taxon>
    </lineage>
</organism>
<proteinExistence type="predicted"/>
<evidence type="ECO:0000313" key="2">
    <source>
        <dbReference type="EMBL" id="SFR57203.1"/>
    </source>
</evidence>
<name>A0A1I6HS11_9GAMM</name>
<reference evidence="2 3" key="1">
    <citation type="submission" date="2016-10" db="EMBL/GenBank/DDBJ databases">
        <authorList>
            <person name="de Groot N.N."/>
        </authorList>
    </citation>
    <scope>NUCLEOTIDE SEQUENCE [LARGE SCALE GENOMIC DNA]</scope>
    <source>
        <strain evidence="2 3">CGMCC 1.9167</strain>
    </source>
</reference>
<accession>A0A1I6HS11</accession>
<protein>
    <submittedName>
        <fullName evidence="2">Uncharacterized protein</fullName>
    </submittedName>
</protein>
<keyword evidence="1" id="KW-0812">Transmembrane</keyword>
<dbReference type="Proteomes" id="UP000198644">
    <property type="component" value="Unassembled WGS sequence"/>
</dbReference>
<sequence length="57" mass="6787">MKNLATDDTDKKQKILSVFNLFICDYPCRPWLKLFIFSLFLFFFPCPSVDFVAKKVF</sequence>
<evidence type="ECO:0000256" key="1">
    <source>
        <dbReference type="SAM" id="Phobius"/>
    </source>
</evidence>
<dbReference type="AlphaFoldDB" id="A0A1I6HS11"/>
<gene>
    <name evidence="2" type="ORF">SAMN05216203_1467</name>
</gene>
<evidence type="ECO:0000313" key="3">
    <source>
        <dbReference type="Proteomes" id="UP000198644"/>
    </source>
</evidence>
<keyword evidence="1" id="KW-0472">Membrane</keyword>
<keyword evidence="3" id="KW-1185">Reference proteome</keyword>
<keyword evidence="1" id="KW-1133">Transmembrane helix</keyword>
<dbReference type="EMBL" id="FOYW01000001">
    <property type="protein sequence ID" value="SFR57203.1"/>
    <property type="molecule type" value="Genomic_DNA"/>
</dbReference>